<keyword evidence="4" id="KW-1185">Reference proteome</keyword>
<feature type="domain" description="PEX14-like helix-turn-helix" evidence="2">
    <location>
        <begin position="59"/>
        <end position="133"/>
    </location>
</feature>
<organism evidence="3 4">
    <name type="scientific">Thamnocephalis sphaerospora</name>
    <dbReference type="NCBI Taxonomy" id="78915"/>
    <lineage>
        <taxon>Eukaryota</taxon>
        <taxon>Fungi</taxon>
        <taxon>Fungi incertae sedis</taxon>
        <taxon>Zoopagomycota</taxon>
        <taxon>Zoopagomycotina</taxon>
        <taxon>Zoopagomycetes</taxon>
        <taxon>Zoopagales</taxon>
        <taxon>Sigmoideomycetaceae</taxon>
        <taxon>Thamnocephalis</taxon>
    </lineage>
</organism>
<accession>A0A4P9XP71</accession>
<dbReference type="SUPFAM" id="SSF52096">
    <property type="entry name" value="ClpP/crotonase"/>
    <property type="match status" value="1"/>
</dbReference>
<dbReference type="InterPro" id="IPR058841">
    <property type="entry name" value="HTH_76"/>
</dbReference>
<dbReference type="Gene3D" id="3.90.226.10">
    <property type="entry name" value="2-enoyl-CoA Hydratase, Chain A, domain 1"/>
    <property type="match status" value="1"/>
</dbReference>
<feature type="domain" description="Enoyl-CoA hydratase/isomerase" evidence="1">
    <location>
        <begin position="330"/>
        <end position="545"/>
    </location>
</feature>
<evidence type="ECO:0000259" key="1">
    <source>
        <dbReference type="Pfam" id="PF16113"/>
    </source>
</evidence>
<dbReference type="Proteomes" id="UP000271241">
    <property type="component" value="Unassembled WGS sequence"/>
</dbReference>
<reference evidence="4" key="1">
    <citation type="journal article" date="2018" name="Nat. Microbiol.">
        <title>Leveraging single-cell genomics to expand the fungal tree of life.</title>
        <authorList>
            <person name="Ahrendt S.R."/>
            <person name="Quandt C.A."/>
            <person name="Ciobanu D."/>
            <person name="Clum A."/>
            <person name="Salamov A."/>
            <person name="Andreopoulos B."/>
            <person name="Cheng J.F."/>
            <person name="Woyke T."/>
            <person name="Pelin A."/>
            <person name="Henrissat B."/>
            <person name="Reynolds N.K."/>
            <person name="Benny G.L."/>
            <person name="Smith M.E."/>
            <person name="James T.Y."/>
            <person name="Grigoriev I.V."/>
        </authorList>
    </citation>
    <scope>NUCLEOTIDE SEQUENCE [LARGE SCALE GENOMIC DNA]</scope>
    <source>
        <strain evidence="4">RSA 1356</strain>
    </source>
</reference>
<dbReference type="AlphaFoldDB" id="A0A4P9XP71"/>
<evidence type="ECO:0000313" key="4">
    <source>
        <dbReference type="Proteomes" id="UP000271241"/>
    </source>
</evidence>
<dbReference type="Pfam" id="PF25871">
    <property type="entry name" value="HTH_76"/>
    <property type="match status" value="1"/>
</dbReference>
<dbReference type="STRING" id="78915.A0A4P9XP71"/>
<gene>
    <name evidence="3" type="ORF">THASP1DRAFT_24118</name>
</gene>
<dbReference type="InterPro" id="IPR029045">
    <property type="entry name" value="ClpP/crotonase-like_dom_sf"/>
</dbReference>
<dbReference type="EMBL" id="KZ992673">
    <property type="protein sequence ID" value="RKP07785.1"/>
    <property type="molecule type" value="Genomic_DNA"/>
</dbReference>
<dbReference type="Pfam" id="PF16113">
    <property type="entry name" value="ECH_2"/>
    <property type="match status" value="1"/>
</dbReference>
<name>A0A4P9XP71_9FUNG</name>
<evidence type="ECO:0000259" key="2">
    <source>
        <dbReference type="Pfam" id="PF25871"/>
    </source>
</evidence>
<protein>
    <submittedName>
        <fullName evidence="3">Uncharacterized protein</fullName>
    </submittedName>
</protein>
<proteinExistence type="predicted"/>
<evidence type="ECO:0000313" key="3">
    <source>
        <dbReference type="EMBL" id="RKP07785.1"/>
    </source>
</evidence>
<dbReference type="OrthoDB" id="9936937at2759"/>
<sequence length="578" mass="62710">MLVLATLTQRLNCVPSSSTLGASNYAAGHSDSAEKSRVSNAPPPSVAIDGMAEAKLQYICRRFEQYDFASDQKFQSQLATPVDSQTPAHGDAGKGDTASDLLTRLCYFNRAARFLGRFVMPLTLQEYTQWKMRSAKASEQARPAGGQGGCPFASGASAHMAAGGVCPITGATANAVSDDTSLQNEVEALEAFAPSDTTLLVRAAPKHATGRAKGGLEEFVLYEEGPLDKQQLDSFAKALYQAGSNGASAVLITSDAGTPPAADSEYMTSDRIMTHDWRIFANGMDVAELDGLRGKKDYRHRLSSLLASAAHLEALIGGQGASEDEQKPDLPPPVILAINGRLHPTAMGWLANACARVCTEHALLVPARPRSDVTLATVPVSGLYTLSNLRGPQGVAYYLMFNPTLRLRAPDLLDLGLVDRFVPELRIGDWLRAVRTFVSDPDISVEAVQTAALHERGWPGCGVVGCWKDEIESCFGKATSAEDMLERLEKLDKPWTRETVQYIRSLPPLLVRLLFEAIRRAKDMDKAACARLEQATNIRWAATKDADSLARLTDDDSDEDALCWQRVDIWSEQSAHKR</sequence>
<dbReference type="InterPro" id="IPR045004">
    <property type="entry name" value="ECH_dom"/>
</dbReference>